<keyword evidence="3" id="KW-1185">Reference proteome</keyword>
<organism evidence="2 3">
    <name type="scientific">Potamilus streckersoni</name>
    <dbReference type="NCBI Taxonomy" id="2493646"/>
    <lineage>
        <taxon>Eukaryota</taxon>
        <taxon>Metazoa</taxon>
        <taxon>Spiralia</taxon>
        <taxon>Lophotrochozoa</taxon>
        <taxon>Mollusca</taxon>
        <taxon>Bivalvia</taxon>
        <taxon>Autobranchia</taxon>
        <taxon>Heteroconchia</taxon>
        <taxon>Palaeoheterodonta</taxon>
        <taxon>Unionida</taxon>
        <taxon>Unionoidea</taxon>
        <taxon>Unionidae</taxon>
        <taxon>Ambleminae</taxon>
        <taxon>Lampsilini</taxon>
        <taxon>Potamilus</taxon>
    </lineage>
</organism>
<name>A0AAE0RTR3_9BIVA</name>
<dbReference type="Proteomes" id="UP001195483">
    <property type="component" value="Unassembled WGS sequence"/>
</dbReference>
<evidence type="ECO:0000259" key="1">
    <source>
        <dbReference type="Pfam" id="PF22964"/>
    </source>
</evidence>
<protein>
    <recommendedName>
        <fullName evidence="1">Protein zer-1 homolog-like C-terminal domain-containing protein</fullName>
    </recommendedName>
</protein>
<proteinExistence type="predicted"/>
<comment type="caution">
    <text evidence="2">The sequence shown here is derived from an EMBL/GenBank/DDBJ whole genome shotgun (WGS) entry which is preliminary data.</text>
</comment>
<reference evidence="2" key="1">
    <citation type="journal article" date="2021" name="Genome Biol. Evol.">
        <title>A High-Quality Reference Genome for a Parasitic Bivalve with Doubly Uniparental Inheritance (Bivalvia: Unionida).</title>
        <authorList>
            <person name="Smith C.H."/>
        </authorList>
    </citation>
    <scope>NUCLEOTIDE SEQUENCE</scope>
    <source>
        <strain evidence="2">CHS0354</strain>
    </source>
</reference>
<sequence length="175" mass="19970">MSFPRARVLPGRLFHGASSPLFLHLHMMCPDGVCKFLLQQNDVKVDIDTSISCVYILLNILSFGVNEWMDESISPSDVLQEVRNVMFLWDVTAKRTGAYRSLLPIFRLLECQAVPKEESQYVAAWILCNLTTVDADEYCDMLRRGNGEEIIRRVYISLGEDRKKTKNCSMTSSLI</sequence>
<reference evidence="2" key="3">
    <citation type="submission" date="2023-05" db="EMBL/GenBank/DDBJ databases">
        <authorList>
            <person name="Smith C.H."/>
        </authorList>
    </citation>
    <scope>NUCLEOTIDE SEQUENCE</scope>
    <source>
        <strain evidence="2">CHS0354</strain>
        <tissue evidence="2">Mantle</tissue>
    </source>
</reference>
<dbReference type="InterPro" id="IPR055142">
    <property type="entry name" value="ZER1-like_C"/>
</dbReference>
<dbReference type="EMBL" id="JAEAOA010001694">
    <property type="protein sequence ID" value="KAK3579492.1"/>
    <property type="molecule type" value="Genomic_DNA"/>
</dbReference>
<reference evidence="2" key="2">
    <citation type="journal article" date="2021" name="Genome Biol. Evol.">
        <title>Developing a high-quality reference genome for a parasitic bivalve with doubly uniparental inheritance (Bivalvia: Unionida).</title>
        <authorList>
            <person name="Smith C.H."/>
        </authorList>
    </citation>
    <scope>NUCLEOTIDE SEQUENCE</scope>
    <source>
        <strain evidence="2">CHS0354</strain>
        <tissue evidence="2">Mantle</tissue>
    </source>
</reference>
<gene>
    <name evidence="2" type="ORF">CHS0354_028311</name>
</gene>
<evidence type="ECO:0000313" key="2">
    <source>
        <dbReference type="EMBL" id="KAK3579492.1"/>
    </source>
</evidence>
<dbReference type="Pfam" id="PF22964">
    <property type="entry name" value="ZER1-like_2nd"/>
    <property type="match status" value="1"/>
</dbReference>
<evidence type="ECO:0000313" key="3">
    <source>
        <dbReference type="Proteomes" id="UP001195483"/>
    </source>
</evidence>
<dbReference type="AlphaFoldDB" id="A0AAE0RTR3"/>
<accession>A0AAE0RTR3</accession>
<feature type="domain" description="Protein zer-1 homolog-like C-terminal" evidence="1">
    <location>
        <begin position="23"/>
        <end position="157"/>
    </location>
</feature>